<gene>
    <name evidence="8" type="ORF">DGYR_LOCUS4153</name>
</gene>
<dbReference type="OrthoDB" id="511287at2759"/>
<evidence type="ECO:0000256" key="7">
    <source>
        <dbReference type="SAM" id="MobiDB-lite"/>
    </source>
</evidence>
<sequence length="399" mass="44816">MADSDDEHMFDAHPEEDEDDDDHIRSLEPEPETEDPEAVLAECVTCFESKDFIMESNVFQQLQQYFTAGGSPDTAVDLLSSNYSALAQMANFLAELQIMAGIDIKEVQDVVENHLKSMIIKYFDPKRADSIFTDEGEPPAWLAELINYPTWRHLVYELAEEFPDCLMLNFTIKLISDAGYQGEITSVSTACHQIEVFSRVLKTTLSEILLGGEAKMKTMLSEFAKMICHGEHTYLYSQVLMQALCDDVKGSATMRRLCQEVEKIAKERGYDVTPISLGLSGAAVYKQACTALSSMLCRNALNPADISTLYKVFTSSDPPPVSLLRSPSLLGLFMESLFKPGAKVNPEHKGKYIFLLAYASTVAEVWRRVSKPIIKLRRLSLYNYAVRSSFDTYYLSVKC</sequence>
<dbReference type="EMBL" id="CAJFCJ010000006">
    <property type="protein sequence ID" value="CAD5115408.1"/>
    <property type="molecule type" value="Genomic_DNA"/>
</dbReference>
<protein>
    <submittedName>
        <fullName evidence="8">DgyrCDS4385</fullName>
    </submittedName>
</protein>
<dbReference type="InterPro" id="IPR006942">
    <property type="entry name" value="TH1"/>
</dbReference>
<name>A0A7I8VIA4_9ANNE</name>
<evidence type="ECO:0000313" key="9">
    <source>
        <dbReference type="Proteomes" id="UP000549394"/>
    </source>
</evidence>
<comment type="caution">
    <text evidence="8">The sequence shown here is derived from an EMBL/GenBank/DDBJ whole genome shotgun (WGS) entry which is preliminary data.</text>
</comment>
<evidence type="ECO:0000256" key="3">
    <source>
        <dbReference type="ARBA" id="ARBA00022491"/>
    </source>
</evidence>
<dbReference type="PANTHER" id="PTHR12144:SF0">
    <property type="entry name" value="NEGATIVE ELONGATION FACTOR C_D"/>
    <property type="match status" value="1"/>
</dbReference>
<dbReference type="AlphaFoldDB" id="A0A7I8VIA4"/>
<organism evidence="8 9">
    <name type="scientific">Dimorphilus gyrociliatus</name>
    <dbReference type="NCBI Taxonomy" id="2664684"/>
    <lineage>
        <taxon>Eukaryota</taxon>
        <taxon>Metazoa</taxon>
        <taxon>Spiralia</taxon>
        <taxon>Lophotrochozoa</taxon>
        <taxon>Annelida</taxon>
        <taxon>Polychaeta</taxon>
        <taxon>Polychaeta incertae sedis</taxon>
        <taxon>Dinophilidae</taxon>
        <taxon>Dimorphilus</taxon>
    </lineage>
</organism>
<evidence type="ECO:0000256" key="5">
    <source>
        <dbReference type="ARBA" id="ARBA00023163"/>
    </source>
</evidence>
<dbReference type="PANTHER" id="PTHR12144">
    <property type="entry name" value="NEGATIVE ELONGATION FACTOR D"/>
    <property type="match status" value="1"/>
</dbReference>
<proteinExistence type="inferred from homology"/>
<evidence type="ECO:0000256" key="1">
    <source>
        <dbReference type="ARBA" id="ARBA00004123"/>
    </source>
</evidence>
<keyword evidence="6" id="KW-0539">Nucleus</keyword>
<reference evidence="8 9" key="1">
    <citation type="submission" date="2020-08" db="EMBL/GenBank/DDBJ databases">
        <authorList>
            <person name="Hejnol A."/>
        </authorList>
    </citation>
    <scope>NUCLEOTIDE SEQUENCE [LARGE SCALE GENOMIC DNA]</scope>
</reference>
<evidence type="ECO:0000256" key="6">
    <source>
        <dbReference type="ARBA" id="ARBA00023242"/>
    </source>
</evidence>
<comment type="similarity">
    <text evidence="2">Belongs to the NELF-D family.</text>
</comment>
<evidence type="ECO:0000313" key="8">
    <source>
        <dbReference type="EMBL" id="CAD5115408.1"/>
    </source>
</evidence>
<accession>A0A7I8VIA4</accession>
<dbReference type="GO" id="GO:0003723">
    <property type="term" value="F:RNA binding"/>
    <property type="evidence" value="ECO:0007669"/>
    <property type="project" value="TreeGrafter"/>
</dbReference>
<keyword evidence="9" id="KW-1185">Reference proteome</keyword>
<comment type="subcellular location">
    <subcellularLocation>
        <location evidence="1">Nucleus</location>
    </subcellularLocation>
</comment>
<dbReference type="GO" id="GO:0034244">
    <property type="term" value="P:negative regulation of transcription elongation by RNA polymerase II"/>
    <property type="evidence" value="ECO:0007669"/>
    <property type="project" value="TreeGrafter"/>
</dbReference>
<keyword evidence="5" id="KW-0804">Transcription</keyword>
<feature type="region of interest" description="Disordered" evidence="7">
    <location>
        <begin position="1"/>
        <end position="38"/>
    </location>
</feature>
<evidence type="ECO:0000256" key="2">
    <source>
        <dbReference type="ARBA" id="ARBA00005726"/>
    </source>
</evidence>
<keyword evidence="3" id="KW-0678">Repressor</keyword>
<keyword evidence="4" id="KW-0805">Transcription regulation</keyword>
<dbReference type="Pfam" id="PF04858">
    <property type="entry name" value="TH1"/>
    <property type="match status" value="1"/>
</dbReference>
<dbReference type="GO" id="GO:0032021">
    <property type="term" value="C:NELF complex"/>
    <property type="evidence" value="ECO:0007669"/>
    <property type="project" value="TreeGrafter"/>
</dbReference>
<evidence type="ECO:0000256" key="4">
    <source>
        <dbReference type="ARBA" id="ARBA00023015"/>
    </source>
</evidence>
<dbReference type="Proteomes" id="UP000549394">
    <property type="component" value="Unassembled WGS sequence"/>
</dbReference>